<evidence type="ECO:0000313" key="1">
    <source>
        <dbReference type="EMBL" id="KAF2484266.1"/>
    </source>
</evidence>
<proteinExistence type="predicted"/>
<name>A0A6A6PWY4_9PEZI</name>
<reference evidence="1" key="1">
    <citation type="journal article" date="2020" name="Stud. Mycol.">
        <title>101 Dothideomycetes genomes: a test case for predicting lifestyles and emergence of pathogens.</title>
        <authorList>
            <person name="Haridas S."/>
            <person name="Albert R."/>
            <person name="Binder M."/>
            <person name="Bloem J."/>
            <person name="Labutti K."/>
            <person name="Salamov A."/>
            <person name="Andreopoulos B."/>
            <person name="Baker S."/>
            <person name="Barry K."/>
            <person name="Bills G."/>
            <person name="Bluhm B."/>
            <person name="Cannon C."/>
            <person name="Castanera R."/>
            <person name="Culley D."/>
            <person name="Daum C."/>
            <person name="Ezra D."/>
            <person name="Gonzalez J."/>
            <person name="Henrissat B."/>
            <person name="Kuo A."/>
            <person name="Liang C."/>
            <person name="Lipzen A."/>
            <person name="Lutzoni F."/>
            <person name="Magnuson J."/>
            <person name="Mondo S."/>
            <person name="Nolan M."/>
            <person name="Ohm R."/>
            <person name="Pangilinan J."/>
            <person name="Park H.-J."/>
            <person name="Ramirez L."/>
            <person name="Alfaro M."/>
            <person name="Sun H."/>
            <person name="Tritt A."/>
            <person name="Yoshinaga Y."/>
            <person name="Zwiers L.-H."/>
            <person name="Turgeon B."/>
            <person name="Goodwin S."/>
            <person name="Spatafora J."/>
            <person name="Crous P."/>
            <person name="Grigoriev I."/>
        </authorList>
    </citation>
    <scope>NUCLEOTIDE SEQUENCE</scope>
    <source>
        <strain evidence="1">CBS 113389</strain>
    </source>
</reference>
<dbReference type="EMBL" id="MU001634">
    <property type="protein sequence ID" value="KAF2484266.1"/>
    <property type="molecule type" value="Genomic_DNA"/>
</dbReference>
<dbReference type="RefSeq" id="XP_033590836.1">
    <property type="nucleotide sequence ID" value="XM_033736953.1"/>
</dbReference>
<dbReference type="GeneID" id="54477955"/>
<sequence length="167" mass="18563">MADRPLWLIRAAAGLEGHGLTSIFVPTVTDVDHQPLGRTRPCRGTRIHVIEDSAGTIYHQFQRNYDCSTDTNLLVAKRLGSIAAKYVAEPFDETFFAEVEPVAKGAMDDLALRVPATRSAEGCSNQLSETWIREYIAYLVERRIVEAEALDVLEKAMRLEKPNAACT</sequence>
<protein>
    <submittedName>
        <fullName evidence="1">Uncharacterized protein</fullName>
    </submittedName>
</protein>
<accession>A0A6A6PWY4</accession>
<evidence type="ECO:0000313" key="2">
    <source>
        <dbReference type="Proteomes" id="UP000799767"/>
    </source>
</evidence>
<keyword evidence="2" id="KW-1185">Reference proteome</keyword>
<dbReference type="Proteomes" id="UP000799767">
    <property type="component" value="Unassembled WGS sequence"/>
</dbReference>
<dbReference type="OrthoDB" id="2999773at2759"/>
<dbReference type="AlphaFoldDB" id="A0A6A6PWY4"/>
<dbReference type="InterPro" id="IPR046670">
    <property type="entry name" value="DUF6540"/>
</dbReference>
<gene>
    <name evidence="1" type="ORF">BDY17DRAFT_323133</name>
</gene>
<organism evidence="1 2">
    <name type="scientific">Neohortaea acidophila</name>
    <dbReference type="NCBI Taxonomy" id="245834"/>
    <lineage>
        <taxon>Eukaryota</taxon>
        <taxon>Fungi</taxon>
        <taxon>Dikarya</taxon>
        <taxon>Ascomycota</taxon>
        <taxon>Pezizomycotina</taxon>
        <taxon>Dothideomycetes</taxon>
        <taxon>Dothideomycetidae</taxon>
        <taxon>Mycosphaerellales</taxon>
        <taxon>Teratosphaeriaceae</taxon>
        <taxon>Neohortaea</taxon>
    </lineage>
</organism>
<dbReference type="Pfam" id="PF20174">
    <property type="entry name" value="DUF6540"/>
    <property type="match status" value="1"/>
</dbReference>